<comment type="caution">
    <text evidence="2">The sequence shown here is derived from an EMBL/GenBank/DDBJ whole genome shotgun (WGS) entry which is preliminary data.</text>
</comment>
<protein>
    <submittedName>
        <fullName evidence="2">Uncharacterized protein</fullName>
    </submittedName>
</protein>
<feature type="region of interest" description="Disordered" evidence="1">
    <location>
        <begin position="76"/>
        <end position="100"/>
    </location>
</feature>
<keyword evidence="3" id="KW-1185">Reference proteome</keyword>
<dbReference type="Proteomes" id="UP000267003">
    <property type="component" value="Unassembled WGS sequence"/>
</dbReference>
<proteinExistence type="predicted"/>
<sequence length="1173" mass="129253">MDADVAVNQQRMADAGMTSEPALLVPGGPVAEARAAQNELEETAAQGPAEVLAQQEATLNRSRGDMVQLQEAALEALRSSRSHTTTQGRARQERMVGSEVQLREQASTRANGIFTDAQRAVEELLQPLTDTAMSRWEAGIQRLSSSFRSDLREVERSLEERHSGVGGAIVSLWDDVTGMPDWVVEAYNRAERTFGDGACELARDIAREVNGVIATCEALIEQAHRDIANVFAQLPASLQEWAAGEQARLDQGLDGLRDSARQQRDRFNQLLVQQATQAVQEVQREIQGLRGRARGLVGRIVDAVNAFLEDPARVILEGLLSRLGIAPSAFWAVVARIRDVISDIGKDPLGFAGHLLRAVGEGFRLFFDNVEGHLLRGLLDWLFSGLAGVGVQLPRDMSLGSIVTFFLQLMGITWERIRRLIARRLGERNVELLEHAWTLISTLMEQGPAGIYEMLKDRFNPRELLDQVLTAARDAIVEAVITRVTARILMMFNPVGAILQALEAIYRVLKWIFENASRLFTLVETVVNGMADILSGNTAGLARAIEQGLARLVAPVIDFLAGYAGVGDLPEQIRGVIERGQNWMEGILDRVIGWLADRAQALMRAMGLGGPAGTPPAEGGDTELGETVTFRAGGESHRMWVDVRGEEAPLMIASTPMTLEQRLEDWNSRLESLDDRTPVKPHGLPLRRRAASLMTQAGMILRQASTAARGLARQRRDMARNPGQAPARPVDDNALEAQERQLSISVQELFTLFGDKPEEGSLTVRFRQQLEQLHPSASVQVHDALQALSSASPSSDEGSARAASFASWEDMKTALGSHDKVKHALTTPLTRDHDFGKYADERQAIPQLSAAIRDAEPRATYPGVVTAEGHEEDWLPPRKVNLNRANAPYTEAKRKLNEELFDKSVEPRTNDALKAAFLEAFKEAPPPVSQDLKDAFPSSSTTVVNLLAIIRGKKVGNVDLRRLNDLWTEQGTAPSNRAFLAGRLRGAVKNQHEWIPVSRLIDMVNRDAQESTVDPMANPCQWIKLQHHLRIDTSWVIFKPGKVQREARYEADNQTYAVLQGHPGAIRLAVAGAKAWEQDGEGTFHHELFEVVKEAMRSKATIEQLIAQLRAKCMEWVWNGELPARDLHPRLINSGGVLLTKNMGTVISQQRARLTQMEAAFGAALTAVAKMAL</sequence>
<gene>
    <name evidence="2" type="ORF">D7W81_11080</name>
</gene>
<dbReference type="EMBL" id="RAWK01000053">
    <property type="protein sequence ID" value="RKH69406.1"/>
    <property type="molecule type" value="Genomic_DNA"/>
</dbReference>
<dbReference type="AlphaFoldDB" id="A0A3A8QKV5"/>
<accession>A0A3A8QKV5</accession>
<evidence type="ECO:0000256" key="1">
    <source>
        <dbReference type="SAM" id="MobiDB-lite"/>
    </source>
</evidence>
<name>A0A3A8QKV5_9BACT</name>
<organism evidence="2 3">
    <name type="scientific">Corallococcus aberystwythensis</name>
    <dbReference type="NCBI Taxonomy" id="2316722"/>
    <lineage>
        <taxon>Bacteria</taxon>
        <taxon>Pseudomonadati</taxon>
        <taxon>Myxococcota</taxon>
        <taxon>Myxococcia</taxon>
        <taxon>Myxococcales</taxon>
        <taxon>Cystobacterineae</taxon>
        <taxon>Myxococcaceae</taxon>
        <taxon>Corallococcus</taxon>
    </lineage>
</organism>
<feature type="region of interest" description="Disordered" evidence="1">
    <location>
        <begin position="1"/>
        <end position="25"/>
    </location>
</feature>
<evidence type="ECO:0000313" key="2">
    <source>
        <dbReference type="EMBL" id="RKH69406.1"/>
    </source>
</evidence>
<evidence type="ECO:0000313" key="3">
    <source>
        <dbReference type="Proteomes" id="UP000267003"/>
    </source>
</evidence>
<reference evidence="3" key="1">
    <citation type="submission" date="2018-09" db="EMBL/GenBank/DDBJ databases">
        <authorList>
            <person name="Livingstone P.G."/>
            <person name="Whitworth D.E."/>
        </authorList>
    </citation>
    <scope>NUCLEOTIDE SEQUENCE [LARGE SCALE GENOMIC DNA]</scope>
    <source>
        <strain evidence="3">AB050A</strain>
    </source>
</reference>